<dbReference type="InterPro" id="IPR048395">
    <property type="entry name" value="Glyco_hydro_31_C"/>
</dbReference>
<evidence type="ECO:0000256" key="3">
    <source>
        <dbReference type="ARBA" id="ARBA00023295"/>
    </source>
</evidence>
<sequence length="788" mass="89264">MQDTSFAIHPGKENQIEGTDYRDIGNVLSIEKGETHLNLECENGFVTVLFYSDDAARIVMNQKHSPVLDESFAVIQTPENVHVEYEENENSVIMKSGSLSVHFALEPLRISFTDATGKPIVSEGEKGMGHSAAGEVICFKNADADDHYYGFGEKTGFLDKSGEKMTMWNTDVYAPHNPETDALYQSIPFFMTLRNGRAHGLFFDNTGKTHFNMRKDQGTYFFSGESGQLDYYVLAGPGMKEVLGNYTVLTGNMPLPPKWALGYHQSRYSYETESEVRELVNSFLEKEIPVDAIYLDIHYMDGYRVFTFDEDRFPDPKKLIADLKEKGVRVVPIVDPGVKKDPEYLAYQEGIREGHFCKYIDGAIYHGDVWPGSSAFPDFTSDAVRDWWGNKHTFYTDLGVEGIWNDMNEPAVFNETKTMDIAVMHDNNGNPKTHRELHNIYGLKMGEATYEGMKKNLGGKRTFLLTRAGFAGVQRYGSVWTGDNRSFWEHLQLAIPMCMNLGMSGVPFTGPDVGGFAHDANGQLLARWTQFGTFTPYFRNHSAIGTVRQEPWSFGEEVEANVKKYIDLRYIWMPQLYKLFRDASVTGLPVMRPLVLEYPEDKNTFNLSDQFMVGDNVIIAPITAPDMFHRAVYLPEGKWVNYWTKENLQGPKHILTEADIQTLPIFVKADSVVAHGSPKQSTAVEELEYQLHVYTGDKGETSYTLYEDDGETFGYEKNEAFEKYVQFSYDRDMLTVTTEQINQTYTPSWDGITVYLYGAGEVTAATVDGNRVETEISADGVVKLRIRR</sequence>
<dbReference type="Gene3D" id="2.60.40.1760">
    <property type="entry name" value="glycosyl hydrolase (family 31)"/>
    <property type="match status" value="1"/>
</dbReference>
<evidence type="ECO:0000256" key="2">
    <source>
        <dbReference type="ARBA" id="ARBA00022801"/>
    </source>
</evidence>
<comment type="similarity">
    <text evidence="1 4">Belongs to the glycosyl hydrolase 31 family.</text>
</comment>
<protein>
    <submittedName>
        <fullName evidence="9">Alpha-glucosidase</fullName>
    </submittedName>
</protein>
<gene>
    <name evidence="9" type="ORF">CR205_02075</name>
</gene>
<dbReference type="InterPro" id="IPR033403">
    <property type="entry name" value="DUF5110"/>
</dbReference>
<evidence type="ECO:0000313" key="10">
    <source>
        <dbReference type="Proteomes" id="UP000248066"/>
    </source>
</evidence>
<evidence type="ECO:0000259" key="8">
    <source>
        <dbReference type="Pfam" id="PF21365"/>
    </source>
</evidence>
<feature type="domain" description="Glycoside hydrolase family 31 N-terminal" evidence="6">
    <location>
        <begin position="47"/>
        <end position="211"/>
    </location>
</feature>
<dbReference type="InterPro" id="IPR011013">
    <property type="entry name" value="Gal_mutarotase_sf_dom"/>
</dbReference>
<evidence type="ECO:0000256" key="1">
    <source>
        <dbReference type="ARBA" id="ARBA00007806"/>
    </source>
</evidence>
<dbReference type="AlphaFoldDB" id="A0A2W0H910"/>
<dbReference type="GO" id="GO:0004553">
    <property type="term" value="F:hydrolase activity, hydrolyzing O-glycosyl compounds"/>
    <property type="evidence" value="ECO:0007669"/>
    <property type="project" value="InterPro"/>
</dbReference>
<dbReference type="InterPro" id="IPR017853">
    <property type="entry name" value="GH"/>
</dbReference>
<dbReference type="PANTHER" id="PTHR22762:SF166">
    <property type="entry name" value="ALPHA-GLUCOSIDASE"/>
    <property type="match status" value="1"/>
</dbReference>
<keyword evidence="3 4" id="KW-0326">Glycosidase</keyword>
<feature type="domain" description="DUF5110" evidence="7">
    <location>
        <begin position="690"/>
        <end position="754"/>
    </location>
</feature>
<dbReference type="Pfam" id="PF17137">
    <property type="entry name" value="DUF5110"/>
    <property type="match status" value="1"/>
</dbReference>
<dbReference type="InterPro" id="IPR013780">
    <property type="entry name" value="Glyco_hydro_b"/>
</dbReference>
<evidence type="ECO:0000259" key="6">
    <source>
        <dbReference type="Pfam" id="PF13802"/>
    </source>
</evidence>
<dbReference type="SUPFAM" id="SSF51445">
    <property type="entry name" value="(Trans)glycosidases"/>
    <property type="match status" value="1"/>
</dbReference>
<evidence type="ECO:0000256" key="4">
    <source>
        <dbReference type="RuleBase" id="RU361185"/>
    </source>
</evidence>
<evidence type="ECO:0000313" key="9">
    <source>
        <dbReference type="EMBL" id="PYZ97411.1"/>
    </source>
</evidence>
<keyword evidence="2 4" id="KW-0378">Hydrolase</keyword>
<organism evidence="9 10">
    <name type="scientific">Alteribacter lacisalsi</name>
    <dbReference type="NCBI Taxonomy" id="2045244"/>
    <lineage>
        <taxon>Bacteria</taxon>
        <taxon>Bacillati</taxon>
        <taxon>Bacillota</taxon>
        <taxon>Bacilli</taxon>
        <taxon>Bacillales</taxon>
        <taxon>Bacillaceae</taxon>
        <taxon>Alteribacter</taxon>
    </lineage>
</organism>
<dbReference type="Pfam" id="PF01055">
    <property type="entry name" value="Glyco_hydro_31_2nd"/>
    <property type="match status" value="1"/>
</dbReference>
<dbReference type="CDD" id="cd14752">
    <property type="entry name" value="GH31_N"/>
    <property type="match status" value="1"/>
</dbReference>
<dbReference type="OrthoDB" id="176168at2"/>
<dbReference type="PANTHER" id="PTHR22762">
    <property type="entry name" value="ALPHA-GLUCOSIDASE"/>
    <property type="match status" value="1"/>
</dbReference>
<reference evidence="9 10" key="1">
    <citation type="submission" date="2017-10" db="EMBL/GenBank/DDBJ databases">
        <title>Bacillus sp. nov., a halophilic bacterium isolated from a Yangshapao Lake.</title>
        <authorList>
            <person name="Wang H."/>
        </authorList>
    </citation>
    <scope>NUCLEOTIDE SEQUENCE [LARGE SCALE GENOMIC DNA]</scope>
    <source>
        <strain evidence="9 10">YSP-3</strain>
    </source>
</reference>
<dbReference type="InterPro" id="IPR025887">
    <property type="entry name" value="Glyco_hydro_31_N_dom"/>
</dbReference>
<dbReference type="SUPFAM" id="SSF74650">
    <property type="entry name" value="Galactose mutarotase-like"/>
    <property type="match status" value="1"/>
</dbReference>
<dbReference type="Pfam" id="PF13802">
    <property type="entry name" value="Gal_mutarotas_2"/>
    <property type="match status" value="1"/>
</dbReference>
<feature type="domain" description="Glycoside hydrolase family 31 TIM barrel" evidence="5">
    <location>
        <begin position="254"/>
        <end position="579"/>
    </location>
</feature>
<dbReference type="CDD" id="cd06604">
    <property type="entry name" value="GH31_glucosidase_II_MalA"/>
    <property type="match status" value="1"/>
</dbReference>
<keyword evidence="10" id="KW-1185">Reference proteome</keyword>
<accession>A0A2W0H910</accession>
<evidence type="ECO:0000259" key="5">
    <source>
        <dbReference type="Pfam" id="PF01055"/>
    </source>
</evidence>
<dbReference type="Pfam" id="PF21365">
    <property type="entry name" value="Glyco_hydro_31_3rd"/>
    <property type="match status" value="1"/>
</dbReference>
<evidence type="ECO:0000259" key="7">
    <source>
        <dbReference type="Pfam" id="PF17137"/>
    </source>
</evidence>
<dbReference type="SUPFAM" id="SSF51011">
    <property type="entry name" value="Glycosyl hydrolase domain"/>
    <property type="match status" value="1"/>
</dbReference>
<dbReference type="EMBL" id="PDOF01000001">
    <property type="protein sequence ID" value="PYZ97411.1"/>
    <property type="molecule type" value="Genomic_DNA"/>
</dbReference>
<dbReference type="PROSITE" id="PS00129">
    <property type="entry name" value="GLYCOSYL_HYDROL_F31_1"/>
    <property type="match status" value="1"/>
</dbReference>
<comment type="caution">
    <text evidence="9">The sequence shown here is derived from an EMBL/GenBank/DDBJ whole genome shotgun (WGS) entry which is preliminary data.</text>
</comment>
<dbReference type="GO" id="GO:0030246">
    <property type="term" value="F:carbohydrate binding"/>
    <property type="evidence" value="ECO:0007669"/>
    <property type="project" value="InterPro"/>
</dbReference>
<dbReference type="GO" id="GO:0005975">
    <property type="term" value="P:carbohydrate metabolic process"/>
    <property type="evidence" value="ECO:0007669"/>
    <property type="project" value="InterPro"/>
</dbReference>
<dbReference type="Gene3D" id="2.60.40.1180">
    <property type="entry name" value="Golgi alpha-mannosidase II"/>
    <property type="match status" value="2"/>
</dbReference>
<dbReference type="Proteomes" id="UP000248066">
    <property type="component" value="Unassembled WGS sequence"/>
</dbReference>
<dbReference type="InterPro" id="IPR000322">
    <property type="entry name" value="Glyco_hydro_31_TIM"/>
</dbReference>
<feature type="domain" description="Glycosyl hydrolase family 31 C-terminal" evidence="8">
    <location>
        <begin position="587"/>
        <end position="673"/>
    </location>
</feature>
<dbReference type="Gene3D" id="3.20.20.80">
    <property type="entry name" value="Glycosidases"/>
    <property type="match status" value="2"/>
</dbReference>
<name>A0A2W0H910_9BACI</name>
<dbReference type="InterPro" id="IPR030458">
    <property type="entry name" value="Glyco_hydro_31_AS"/>
</dbReference>
<proteinExistence type="inferred from homology"/>